<dbReference type="Gene3D" id="3.30.300.30">
    <property type="match status" value="1"/>
</dbReference>
<accession>A0ABZ2K2H2</accession>
<dbReference type="InterPro" id="IPR020845">
    <property type="entry name" value="AMP-binding_CS"/>
</dbReference>
<evidence type="ECO:0000313" key="4">
    <source>
        <dbReference type="Proteomes" id="UP001379533"/>
    </source>
</evidence>
<evidence type="ECO:0000259" key="1">
    <source>
        <dbReference type="Pfam" id="PF00501"/>
    </source>
</evidence>
<dbReference type="NCBIfam" id="TIGR03098">
    <property type="entry name" value="ligase_PEP_1"/>
    <property type="match status" value="1"/>
</dbReference>
<feature type="domain" description="AMP-binding enzyme C-terminal" evidence="2">
    <location>
        <begin position="417"/>
        <end position="493"/>
    </location>
</feature>
<dbReference type="PANTHER" id="PTHR43767">
    <property type="entry name" value="LONG-CHAIN-FATTY-ACID--COA LIGASE"/>
    <property type="match status" value="1"/>
</dbReference>
<dbReference type="InterPro" id="IPR017529">
    <property type="entry name" value="AcylCoA_ligase_PEP_1"/>
</dbReference>
<sequence length="510" mass="55408">MNAHIRLVDLLDHAAARWPERLAFADAQHRVTYTELQRHVQATAGAIQAKGIAPGDRIATYAPKQYENVVFLLAANRAGAVFVPINPQLKEHQVVHIVKDSGTRLLATNAHRLRRLPALQDVAGLGIWLLEEPPPGAAVRDVPAVDSDPAAILYTSGSTGKPKGVVLSQRNLVSGAQSVAAYQGLREDDVILGVLPLSFDAGLSQLTTALASGACYAPLDFLQPAEVPAHCEAHGVTSITGVPPLWTQLMSATWPEKTAARIRRFANTGGHMPTPLLRRLQRTYPNAKPYLMYGLTEAFRSTYLPPEDAVQRPSSIGKAVPNAEILVLRPDGTPCDVDEPGELVHRGAFVTLGYWNDPELTRERFRSLPSVHAQIPHADRAVWSGDIVRRDAEGYLYFVARGDDMIKASGYRVSPTEVEEILLACPHVVEAAALGAPHPTLGQAIVACVQSTLEVDACRAALLGACRERLPSYMVPSFIEVVHSPLPRNPNGKIDRTLLKQRHANVFVTE</sequence>
<dbReference type="InterPro" id="IPR050237">
    <property type="entry name" value="ATP-dep_AMP-bd_enzyme"/>
</dbReference>
<reference evidence="3 4" key="1">
    <citation type="submission" date="2021-12" db="EMBL/GenBank/DDBJ databases">
        <title>Discovery of the Pendulisporaceae a myxobacterial family with distinct sporulation behavior and unique specialized metabolism.</title>
        <authorList>
            <person name="Garcia R."/>
            <person name="Popoff A."/>
            <person name="Bader C.D."/>
            <person name="Loehr J."/>
            <person name="Walesch S."/>
            <person name="Walt C."/>
            <person name="Boldt J."/>
            <person name="Bunk B."/>
            <person name="Haeckl F.J.F.P.J."/>
            <person name="Gunesch A.P."/>
            <person name="Birkelbach J."/>
            <person name="Nuebel U."/>
            <person name="Pietschmann T."/>
            <person name="Bach T."/>
            <person name="Mueller R."/>
        </authorList>
    </citation>
    <scope>NUCLEOTIDE SEQUENCE [LARGE SCALE GENOMIC DNA]</scope>
    <source>
        <strain evidence="3 4">MSr12523</strain>
    </source>
</reference>
<name>A0ABZ2K2H2_9BACT</name>
<proteinExistence type="predicted"/>
<dbReference type="PROSITE" id="PS00455">
    <property type="entry name" value="AMP_BINDING"/>
    <property type="match status" value="1"/>
</dbReference>
<keyword evidence="3" id="KW-0436">Ligase</keyword>
<dbReference type="InterPro" id="IPR042099">
    <property type="entry name" value="ANL_N_sf"/>
</dbReference>
<protein>
    <submittedName>
        <fullName evidence="3">Acyl-CoA ligase (AMP-forming), exosortase A system-associated</fullName>
    </submittedName>
</protein>
<dbReference type="EMBL" id="CP089982">
    <property type="protein sequence ID" value="WXA92927.1"/>
    <property type="molecule type" value="Genomic_DNA"/>
</dbReference>
<dbReference type="InterPro" id="IPR000873">
    <property type="entry name" value="AMP-dep_synth/lig_dom"/>
</dbReference>
<dbReference type="SUPFAM" id="SSF56801">
    <property type="entry name" value="Acetyl-CoA synthetase-like"/>
    <property type="match status" value="1"/>
</dbReference>
<keyword evidence="4" id="KW-1185">Reference proteome</keyword>
<feature type="domain" description="AMP-dependent synthetase/ligase" evidence="1">
    <location>
        <begin position="11"/>
        <end position="355"/>
    </location>
</feature>
<evidence type="ECO:0000313" key="3">
    <source>
        <dbReference type="EMBL" id="WXA92927.1"/>
    </source>
</evidence>
<evidence type="ECO:0000259" key="2">
    <source>
        <dbReference type="Pfam" id="PF13193"/>
    </source>
</evidence>
<dbReference type="Gene3D" id="3.40.50.12780">
    <property type="entry name" value="N-terminal domain of ligase-like"/>
    <property type="match status" value="1"/>
</dbReference>
<organism evidence="3 4">
    <name type="scientific">Pendulispora brunnea</name>
    <dbReference type="NCBI Taxonomy" id="2905690"/>
    <lineage>
        <taxon>Bacteria</taxon>
        <taxon>Pseudomonadati</taxon>
        <taxon>Myxococcota</taxon>
        <taxon>Myxococcia</taxon>
        <taxon>Myxococcales</taxon>
        <taxon>Sorangiineae</taxon>
        <taxon>Pendulisporaceae</taxon>
        <taxon>Pendulispora</taxon>
    </lineage>
</organism>
<dbReference type="InterPro" id="IPR025110">
    <property type="entry name" value="AMP-bd_C"/>
</dbReference>
<dbReference type="Proteomes" id="UP001379533">
    <property type="component" value="Chromosome"/>
</dbReference>
<dbReference type="RefSeq" id="WP_394843526.1">
    <property type="nucleotide sequence ID" value="NZ_CP089982.1"/>
</dbReference>
<gene>
    <name evidence="3" type="ORF">LZC95_41570</name>
</gene>
<dbReference type="GO" id="GO:0016874">
    <property type="term" value="F:ligase activity"/>
    <property type="evidence" value="ECO:0007669"/>
    <property type="project" value="UniProtKB-KW"/>
</dbReference>
<dbReference type="Pfam" id="PF00501">
    <property type="entry name" value="AMP-binding"/>
    <property type="match status" value="1"/>
</dbReference>
<dbReference type="Pfam" id="PF13193">
    <property type="entry name" value="AMP-binding_C"/>
    <property type="match status" value="1"/>
</dbReference>
<dbReference type="InterPro" id="IPR045851">
    <property type="entry name" value="AMP-bd_C_sf"/>
</dbReference>
<dbReference type="PANTHER" id="PTHR43767:SF10">
    <property type="entry name" value="SURFACTIN SYNTHASE SUBUNIT 1"/>
    <property type="match status" value="1"/>
</dbReference>